<dbReference type="PROSITE" id="PS51292">
    <property type="entry name" value="ZF_RING_CH"/>
    <property type="match status" value="1"/>
</dbReference>
<feature type="transmembrane region" description="Helical" evidence="14">
    <location>
        <begin position="628"/>
        <end position="649"/>
    </location>
</feature>
<dbReference type="SMART" id="SM00744">
    <property type="entry name" value="RINGv"/>
    <property type="match status" value="1"/>
</dbReference>
<evidence type="ECO:0000256" key="11">
    <source>
        <dbReference type="ARBA" id="ARBA00022989"/>
    </source>
</evidence>
<feature type="transmembrane region" description="Helical" evidence="14">
    <location>
        <begin position="1382"/>
        <end position="1403"/>
    </location>
</feature>
<dbReference type="GO" id="GO:0036503">
    <property type="term" value="P:ERAD pathway"/>
    <property type="evidence" value="ECO:0007669"/>
    <property type="project" value="TreeGrafter"/>
</dbReference>
<feature type="transmembrane region" description="Helical" evidence="14">
    <location>
        <begin position="1348"/>
        <end position="1370"/>
    </location>
</feature>
<keyword evidence="10" id="KW-0862">Zinc</keyword>
<feature type="non-terminal residue" evidence="16">
    <location>
        <position position="1433"/>
    </location>
</feature>
<feature type="transmembrane region" description="Helical" evidence="14">
    <location>
        <begin position="105"/>
        <end position="128"/>
    </location>
</feature>
<evidence type="ECO:0000313" key="16">
    <source>
        <dbReference type="EMBL" id="KAJ7623737.1"/>
    </source>
</evidence>
<dbReference type="Pfam" id="PF23113">
    <property type="entry name" value="MARCHF6_C"/>
    <property type="match status" value="1"/>
</dbReference>
<keyword evidence="5" id="KW-0808">Transferase</keyword>
<dbReference type="SUPFAM" id="SSF57850">
    <property type="entry name" value="RING/U-box"/>
    <property type="match status" value="1"/>
</dbReference>
<feature type="compositionally biased region" description="Acidic residues" evidence="13">
    <location>
        <begin position="543"/>
        <end position="567"/>
    </location>
</feature>
<evidence type="ECO:0000256" key="6">
    <source>
        <dbReference type="ARBA" id="ARBA00022692"/>
    </source>
</evidence>
<dbReference type="InterPro" id="IPR011016">
    <property type="entry name" value="Znf_RING-CH"/>
</dbReference>
<evidence type="ECO:0000256" key="2">
    <source>
        <dbReference type="ARBA" id="ARBA00004141"/>
    </source>
</evidence>
<keyword evidence="8" id="KW-0863">Zinc-finger</keyword>
<name>A0AAD7BKI0_9AGAR</name>
<feature type="transmembrane region" description="Helical" evidence="14">
    <location>
        <begin position="1162"/>
        <end position="1183"/>
    </location>
</feature>
<reference evidence="16" key="1">
    <citation type="submission" date="2023-03" db="EMBL/GenBank/DDBJ databases">
        <title>Massive genome expansion in bonnet fungi (Mycena s.s.) driven by repeated elements and novel gene families across ecological guilds.</title>
        <authorList>
            <consortium name="Lawrence Berkeley National Laboratory"/>
            <person name="Harder C.B."/>
            <person name="Miyauchi S."/>
            <person name="Viragh M."/>
            <person name="Kuo A."/>
            <person name="Thoen E."/>
            <person name="Andreopoulos B."/>
            <person name="Lu D."/>
            <person name="Skrede I."/>
            <person name="Drula E."/>
            <person name="Henrissat B."/>
            <person name="Morin E."/>
            <person name="Kohler A."/>
            <person name="Barry K."/>
            <person name="LaButti K."/>
            <person name="Morin E."/>
            <person name="Salamov A."/>
            <person name="Lipzen A."/>
            <person name="Mereny Z."/>
            <person name="Hegedus B."/>
            <person name="Baldrian P."/>
            <person name="Stursova M."/>
            <person name="Weitz H."/>
            <person name="Taylor A."/>
            <person name="Grigoriev I.V."/>
            <person name="Nagy L.G."/>
            <person name="Martin F."/>
            <person name="Kauserud H."/>
        </authorList>
    </citation>
    <scope>NUCLEOTIDE SEQUENCE</scope>
    <source>
        <strain evidence="16">9284</strain>
    </source>
</reference>
<feature type="transmembrane region" description="Helical" evidence="14">
    <location>
        <begin position="817"/>
        <end position="838"/>
    </location>
</feature>
<evidence type="ECO:0000256" key="13">
    <source>
        <dbReference type="SAM" id="MobiDB-lite"/>
    </source>
</evidence>
<dbReference type="GO" id="GO:0061630">
    <property type="term" value="F:ubiquitin protein ligase activity"/>
    <property type="evidence" value="ECO:0007669"/>
    <property type="project" value="UniProtKB-EC"/>
</dbReference>
<evidence type="ECO:0000256" key="8">
    <source>
        <dbReference type="ARBA" id="ARBA00022771"/>
    </source>
</evidence>
<feature type="compositionally biased region" description="Low complexity" evidence="13">
    <location>
        <begin position="381"/>
        <end position="399"/>
    </location>
</feature>
<evidence type="ECO:0000256" key="5">
    <source>
        <dbReference type="ARBA" id="ARBA00022679"/>
    </source>
</evidence>
<organism evidence="16 17">
    <name type="scientific">Roridomyces roridus</name>
    <dbReference type="NCBI Taxonomy" id="1738132"/>
    <lineage>
        <taxon>Eukaryota</taxon>
        <taxon>Fungi</taxon>
        <taxon>Dikarya</taxon>
        <taxon>Basidiomycota</taxon>
        <taxon>Agaricomycotina</taxon>
        <taxon>Agaricomycetes</taxon>
        <taxon>Agaricomycetidae</taxon>
        <taxon>Agaricales</taxon>
        <taxon>Marasmiineae</taxon>
        <taxon>Mycenaceae</taxon>
        <taxon>Roridomyces</taxon>
    </lineage>
</organism>
<protein>
    <recommendedName>
        <fullName evidence="4">RING-type E3 ubiquitin transferase</fullName>
        <ecNumber evidence="4">2.3.2.27</ecNumber>
    </recommendedName>
</protein>
<feature type="region of interest" description="Disordered" evidence="13">
    <location>
        <begin position="287"/>
        <end position="330"/>
    </location>
</feature>
<dbReference type="EC" id="2.3.2.27" evidence="4"/>
<gene>
    <name evidence="16" type="ORF">FB45DRAFT_1089571</name>
</gene>
<feature type="compositionally biased region" description="Basic and acidic residues" evidence="13">
    <location>
        <begin position="367"/>
        <end position="380"/>
    </location>
</feature>
<feature type="transmembrane region" description="Helical" evidence="14">
    <location>
        <begin position="1013"/>
        <end position="1031"/>
    </location>
</feature>
<evidence type="ECO:0000256" key="9">
    <source>
        <dbReference type="ARBA" id="ARBA00022786"/>
    </source>
</evidence>
<keyword evidence="9" id="KW-0833">Ubl conjugation pathway</keyword>
<feature type="transmembrane region" description="Helical" evidence="14">
    <location>
        <begin position="911"/>
        <end position="935"/>
    </location>
</feature>
<evidence type="ECO:0000313" key="17">
    <source>
        <dbReference type="Proteomes" id="UP001221142"/>
    </source>
</evidence>
<dbReference type="PANTHER" id="PTHR13145:SF0">
    <property type="entry name" value="E3 UBIQUITIN-PROTEIN LIGASE MARCHF6"/>
    <property type="match status" value="1"/>
</dbReference>
<dbReference type="InterPro" id="IPR056521">
    <property type="entry name" value="MARCHF6-like_C"/>
</dbReference>
<feature type="transmembrane region" description="Helical" evidence="14">
    <location>
        <begin position="196"/>
        <end position="216"/>
    </location>
</feature>
<feature type="transmembrane region" description="Helical" evidence="14">
    <location>
        <begin position="1257"/>
        <end position="1282"/>
    </location>
</feature>
<feature type="transmembrane region" description="Helical" evidence="14">
    <location>
        <begin position="669"/>
        <end position="693"/>
    </location>
</feature>
<evidence type="ECO:0000256" key="4">
    <source>
        <dbReference type="ARBA" id="ARBA00012483"/>
    </source>
</evidence>
<feature type="transmembrane region" description="Helical" evidence="14">
    <location>
        <begin position="859"/>
        <end position="891"/>
    </location>
</feature>
<proteinExistence type="predicted"/>
<comment type="pathway">
    <text evidence="3">Protein modification; protein ubiquitination.</text>
</comment>
<dbReference type="GO" id="GO:0008270">
    <property type="term" value="F:zinc ion binding"/>
    <property type="evidence" value="ECO:0007669"/>
    <property type="project" value="UniProtKB-KW"/>
</dbReference>
<feature type="region of interest" description="Disordered" evidence="13">
    <location>
        <begin position="350"/>
        <end position="574"/>
    </location>
</feature>
<sequence length="1433" mass="160762">MQEAEEQGTSRSYTIRSNGPTARLDTCRICSAPAEPGQPLFYPCKCSGTIRYIHQDCLTTWLAHSKKKTCDVCKHPYSFTKVYATDMPTRLPPILLLRRIAQQSFFAMVFAVRAVAVAIIWLAVLPWVTVMTWRMYFSMGDSTAWWISDRPRPPDAPEIRNPFYFFYSDTTTVPRQGTFVARVVNHPLWSSLSSDIFTGQIIASLVVLTFVAVFLLREWISQNARPGVFEDEDLDPMPAQLPPVPLPPPPPQQLLEPPPVVVHPNPNVNDRIALAQRQRDAMRALDAMRAGAPEPTRPIRKRRYDLKRKEPEEEARVASGSRPTAPDRLLLGDDADFKFTFRSTTRLPLRVTRSASEPPFRSDSPNPDDREGSEPAHDAPSRTSSLQNLSSSSSSESLSAAKPNRRRRPPLPSTRLTESNPSTPAMSSPPTPLVSPSVVTYRAPEELGPEAGPSRWNGDYFDHQEGPSTYKGKGKARVETSDDEDTDMESEHARYFADLEDGNGSAKENDDGMPKLLALSDSEEEEEDEEEEEGLGSPGIGFDQEDVDGDLDEEEEEEDEDEDEIPEDANGGVRFDADAPIWQAIQIEDEEVAEVADGEMDGNVEDDMEGAMEAIGMRGPVYGVVQNAALMIFVLDTAIGLLVWIPFTLGKSTALLSLDPHRFLQILHLPIKAIRVITDPIVDSVMYLIVALLLPFVARLLYRTVNIVFLSILFLIAVLLGKERAEKTSEATSAAYLRVHQLSDQPLDQLLGWTTSVSSSAEPSPPKAFELSEYQVAVVNAAEPYFAALGKEVRVNAEQFQSAWTRLALGHGPKERVFAVALGYVVVMILVSIYLNLLTVGNMKTAGRAVRTAVREQLLVLKVATFIFIELVTFPLGCGIVLDVCTVFMFPEANIASRMAFFKQAPLTAMFYHWIAGTMFMYAFAVLLAGCRTLLRKGAMWFIKDPQDQNSHPIRDILDRPTMTQLRKICVSGVMYSIVVACVVSSVASLLYIGSKSILPFRWKNSREPLSTVPIDLIFLHMVLPYTMHYFRPRTGIKKASKALWRVLAGWLRLSSYFFGGRYPNEEYSTWRWSAFFYRSNADLDNPKNVKDGTFRRVPATDNISLPRDMRATAAVTEQGQPVDEEARKLIAMQDDEAIKAKRAVQEDYMVVYIPPHFRWRVFLFISILWVLGAVLLGVMVAIPIQLGRSFFQLVISHPVHDGYSFIAGTYLLWACYLIGRAVDRLDKRRQRRGGDEPRADLRLLVLKRGLLWVAKITYMILCLGFLIPTLIALVVDLYIILPIRLSLDATLVPRIRIVDSWAMGLLYAKIILHVMRTQAPNPITRGMQRITNNGWTHPDPVTATKEVIGPLVFGLLGMILLPGAVFLSAQQFIPFIPKNSRLLFMEVYPCIFVIVAGVRFSAVLYDMLSTWSQAIRDKEFLVEMRLRNLEPD</sequence>
<feature type="compositionally biased region" description="Acidic residues" evidence="13">
    <location>
        <begin position="521"/>
        <end position="534"/>
    </location>
</feature>
<feature type="compositionally biased region" description="Basic and acidic residues" evidence="13">
    <location>
        <begin position="307"/>
        <end position="316"/>
    </location>
</feature>
<evidence type="ECO:0000256" key="10">
    <source>
        <dbReference type="ARBA" id="ARBA00022833"/>
    </source>
</evidence>
<feature type="transmembrane region" description="Helical" evidence="14">
    <location>
        <begin position="700"/>
        <end position="720"/>
    </location>
</feature>
<evidence type="ECO:0000256" key="1">
    <source>
        <dbReference type="ARBA" id="ARBA00000900"/>
    </source>
</evidence>
<keyword evidence="17" id="KW-1185">Reference proteome</keyword>
<accession>A0AAD7BKI0</accession>
<dbReference type="FunFam" id="3.30.40.10:FF:000287">
    <property type="entry name" value="RING finger membrane protein"/>
    <property type="match status" value="1"/>
</dbReference>
<dbReference type="Gene3D" id="3.30.40.10">
    <property type="entry name" value="Zinc/RING finger domain, C3HC4 (zinc finger)"/>
    <property type="match status" value="1"/>
</dbReference>
<dbReference type="CDD" id="cd16702">
    <property type="entry name" value="RING_CH-C4HC3_MARCH6"/>
    <property type="match status" value="1"/>
</dbReference>
<keyword evidence="7" id="KW-0479">Metal-binding</keyword>
<feature type="transmembrane region" description="Helical" evidence="14">
    <location>
        <begin position="1203"/>
        <end position="1223"/>
    </location>
</feature>
<evidence type="ECO:0000256" key="14">
    <source>
        <dbReference type="SAM" id="Phobius"/>
    </source>
</evidence>
<dbReference type="Pfam" id="PF12906">
    <property type="entry name" value="RINGv"/>
    <property type="match status" value="1"/>
</dbReference>
<comment type="catalytic activity">
    <reaction evidence="1">
        <text>S-ubiquitinyl-[E2 ubiquitin-conjugating enzyme]-L-cysteine + [acceptor protein]-L-lysine = [E2 ubiquitin-conjugating enzyme]-L-cysteine + N(6)-ubiquitinyl-[acceptor protein]-L-lysine.</text>
        <dbReference type="EC" id="2.3.2.27"/>
    </reaction>
</comment>
<evidence type="ECO:0000259" key="15">
    <source>
        <dbReference type="PROSITE" id="PS51292"/>
    </source>
</evidence>
<keyword evidence="12 14" id="KW-0472">Membrane</keyword>
<comment type="caution">
    <text evidence="16">The sequence shown here is derived from an EMBL/GenBank/DDBJ whole genome shotgun (WGS) entry which is preliminary data.</text>
</comment>
<dbReference type="GO" id="GO:0005789">
    <property type="term" value="C:endoplasmic reticulum membrane"/>
    <property type="evidence" value="ECO:0007669"/>
    <property type="project" value="TreeGrafter"/>
</dbReference>
<evidence type="ECO:0000256" key="3">
    <source>
        <dbReference type="ARBA" id="ARBA00004906"/>
    </source>
</evidence>
<feature type="domain" description="RING-CH-type" evidence="15">
    <location>
        <begin position="19"/>
        <end position="80"/>
    </location>
</feature>
<feature type="transmembrane region" description="Helical" evidence="14">
    <location>
        <begin position="969"/>
        <end position="993"/>
    </location>
</feature>
<keyword evidence="6 14" id="KW-0812">Transmembrane</keyword>
<evidence type="ECO:0000256" key="7">
    <source>
        <dbReference type="ARBA" id="ARBA00022723"/>
    </source>
</evidence>
<dbReference type="Proteomes" id="UP001221142">
    <property type="component" value="Unassembled WGS sequence"/>
</dbReference>
<evidence type="ECO:0000256" key="12">
    <source>
        <dbReference type="ARBA" id="ARBA00023136"/>
    </source>
</evidence>
<dbReference type="EMBL" id="JARKIF010000014">
    <property type="protein sequence ID" value="KAJ7623737.1"/>
    <property type="molecule type" value="Genomic_DNA"/>
</dbReference>
<dbReference type="InterPro" id="IPR013083">
    <property type="entry name" value="Znf_RING/FYVE/PHD"/>
</dbReference>
<comment type="subcellular location">
    <subcellularLocation>
        <location evidence="2">Membrane</location>
        <topology evidence="2">Multi-pass membrane protein</topology>
    </subcellularLocation>
</comment>
<dbReference type="PANTHER" id="PTHR13145">
    <property type="entry name" value="SSM4 PROTEIN"/>
    <property type="match status" value="1"/>
</dbReference>
<keyword evidence="11 14" id="KW-1133">Transmembrane helix</keyword>